<keyword evidence="6" id="KW-0592">Phosphate transport</keyword>
<keyword evidence="9" id="KW-1185">Reference proteome</keyword>
<keyword evidence="4 6" id="KW-1133">Transmembrane helix</keyword>
<comment type="caution">
    <text evidence="8">The sequence shown here is derived from an EMBL/GenBank/DDBJ whole genome shotgun (WGS) entry which is preliminary data.</text>
</comment>
<evidence type="ECO:0000313" key="9">
    <source>
        <dbReference type="Proteomes" id="UP000033615"/>
    </source>
</evidence>
<evidence type="ECO:0000256" key="3">
    <source>
        <dbReference type="ARBA" id="ARBA00022692"/>
    </source>
</evidence>
<gene>
    <name evidence="8" type="ORF">VT50_0234295</name>
</gene>
<dbReference type="GO" id="GO:0016020">
    <property type="term" value="C:membrane"/>
    <property type="evidence" value="ECO:0007669"/>
    <property type="project" value="UniProtKB-SubCell"/>
</dbReference>
<dbReference type="PANTHER" id="PTHR11101:SF54">
    <property type="entry name" value="LOW-AFFINITY INORGANIC PHOSPHATE TRANSPORTER-RELATED"/>
    <property type="match status" value="1"/>
</dbReference>
<dbReference type="GO" id="GO:0005315">
    <property type="term" value="F:phosphate transmembrane transporter activity"/>
    <property type="evidence" value="ECO:0007669"/>
    <property type="project" value="InterPro"/>
</dbReference>
<feature type="transmembrane region" description="Helical" evidence="6">
    <location>
        <begin position="107"/>
        <end position="128"/>
    </location>
</feature>
<sequence length="380" mass="38546">MDSVSFLLVAVILTALAFDFTNGFHDTANSMATSIATGALSPRLAVLVAAVLNLAGAFLSTEVAKTISNGIVNDAKVSPVMIFAGLIGAILWNMITWLAGLPSSSSHALFGGLIGAVWVGAGESAVRFTAIVEKIVIPAVASPAVACVVAMLATYLAYVITRRAAAPVARKGFRAGQVGSASLVALAHGTNDAQKTMGVITLTLIAGGVLGHGSGPPWWVVLSAGLAISLGTYVGGWRIIRTMGKGLTDIQPPQGFAAETSATAVILASSHLGFPLSTTQVCTGSILGAGLGRRLAQVRWGIAGRIAVSWLLTLPAAAAVGGVAAWVAGRGNAGVALVAGVAVAAVVGFYVLSRRRPVNPDNVNEPRVPESAEHTLDTTV</sequence>
<evidence type="ECO:0000313" key="8">
    <source>
        <dbReference type="EMBL" id="OPF71339.1"/>
    </source>
</evidence>
<feature type="region of interest" description="Disordered" evidence="7">
    <location>
        <begin position="360"/>
        <end position="380"/>
    </location>
</feature>
<comment type="subcellular location">
    <subcellularLocation>
        <location evidence="1 6">Membrane</location>
        <topology evidence="1 6">Multi-pass membrane protein</topology>
    </subcellularLocation>
</comment>
<dbReference type="Proteomes" id="UP000033615">
    <property type="component" value="Unassembled WGS sequence"/>
</dbReference>
<evidence type="ECO:0000256" key="5">
    <source>
        <dbReference type="ARBA" id="ARBA00023136"/>
    </source>
</evidence>
<evidence type="ECO:0000256" key="7">
    <source>
        <dbReference type="SAM" id="MobiDB-lite"/>
    </source>
</evidence>
<feature type="transmembrane region" description="Helical" evidence="6">
    <location>
        <begin position="80"/>
        <end position="101"/>
    </location>
</feature>
<feature type="transmembrane region" description="Helical" evidence="6">
    <location>
        <begin position="302"/>
        <end position="327"/>
    </location>
</feature>
<keyword evidence="3 6" id="KW-0812">Transmembrane</keyword>
<dbReference type="EMBL" id="LAKD02000120">
    <property type="protein sequence ID" value="OPF71339.1"/>
    <property type="molecule type" value="Genomic_DNA"/>
</dbReference>
<feature type="transmembrane region" description="Helical" evidence="6">
    <location>
        <begin position="135"/>
        <end position="158"/>
    </location>
</feature>
<keyword evidence="2 6" id="KW-0813">Transport</keyword>
<evidence type="ECO:0000256" key="1">
    <source>
        <dbReference type="ARBA" id="ARBA00004141"/>
    </source>
</evidence>
<reference evidence="8" key="1">
    <citation type="submission" date="2016-12" db="EMBL/GenBank/DDBJ databases">
        <title>Genome sequence of Streptomyces antioxidans MUSC 164.</title>
        <authorList>
            <person name="Lee L.-H."/>
            <person name="Ser H.-L."/>
        </authorList>
    </citation>
    <scope>NUCLEOTIDE SEQUENCE [LARGE SCALE GENOMIC DNA]</scope>
    <source>
        <strain evidence="8">MUSC 164</strain>
    </source>
</reference>
<feature type="transmembrane region" description="Helical" evidence="6">
    <location>
        <begin position="333"/>
        <end position="352"/>
    </location>
</feature>
<feature type="compositionally biased region" description="Basic and acidic residues" evidence="7">
    <location>
        <begin position="367"/>
        <end position="380"/>
    </location>
</feature>
<evidence type="ECO:0000256" key="2">
    <source>
        <dbReference type="ARBA" id="ARBA00022448"/>
    </source>
</evidence>
<dbReference type="InterPro" id="IPR001204">
    <property type="entry name" value="Phos_transporter"/>
</dbReference>
<comment type="similarity">
    <text evidence="6">Belongs to the inorganic phosphate transporter (PiT) (TC 2.A.20) family.</text>
</comment>
<dbReference type="Pfam" id="PF01384">
    <property type="entry name" value="PHO4"/>
    <property type="match status" value="1"/>
</dbReference>
<feature type="transmembrane region" description="Helical" evidence="6">
    <location>
        <begin position="218"/>
        <end position="240"/>
    </location>
</feature>
<evidence type="ECO:0000256" key="6">
    <source>
        <dbReference type="RuleBase" id="RU363058"/>
    </source>
</evidence>
<keyword evidence="5 6" id="KW-0472">Membrane</keyword>
<accession>A0A1V4CV51</accession>
<name>A0A1V4CV51_9ACTN</name>
<evidence type="ECO:0000256" key="4">
    <source>
        <dbReference type="ARBA" id="ARBA00022989"/>
    </source>
</evidence>
<protein>
    <recommendedName>
        <fullName evidence="6">Phosphate transporter</fullName>
    </recommendedName>
</protein>
<dbReference type="GO" id="GO:0035435">
    <property type="term" value="P:phosphate ion transmembrane transport"/>
    <property type="evidence" value="ECO:0007669"/>
    <property type="project" value="TreeGrafter"/>
</dbReference>
<dbReference type="OrthoDB" id="9779554at2"/>
<dbReference type="RefSeq" id="WP_046086335.1">
    <property type="nucleotide sequence ID" value="NZ_LAKD02000120.1"/>
</dbReference>
<organism evidence="8 9">
    <name type="scientific">Streptomyces antioxidans</name>
    <dbReference type="NCBI Taxonomy" id="1507734"/>
    <lineage>
        <taxon>Bacteria</taxon>
        <taxon>Bacillati</taxon>
        <taxon>Actinomycetota</taxon>
        <taxon>Actinomycetes</taxon>
        <taxon>Kitasatosporales</taxon>
        <taxon>Streptomycetaceae</taxon>
        <taxon>Streptomyces</taxon>
    </lineage>
</organism>
<proteinExistence type="inferred from homology"/>
<dbReference type="AlphaFoldDB" id="A0A1V4CV51"/>
<feature type="transmembrane region" description="Helical" evidence="6">
    <location>
        <begin position="41"/>
        <end position="59"/>
    </location>
</feature>
<dbReference type="PANTHER" id="PTHR11101">
    <property type="entry name" value="PHOSPHATE TRANSPORTER"/>
    <property type="match status" value="1"/>
</dbReference>